<dbReference type="EMBL" id="JAVDQD010000006">
    <property type="protein sequence ID" value="MDR6241144.1"/>
    <property type="molecule type" value="Genomic_DNA"/>
</dbReference>
<dbReference type="PANTHER" id="PTHR30349">
    <property type="entry name" value="PHAGE INTEGRASE-RELATED"/>
    <property type="match status" value="1"/>
</dbReference>
<evidence type="ECO:0000313" key="6">
    <source>
        <dbReference type="Proteomes" id="UP001185092"/>
    </source>
</evidence>
<dbReference type="Pfam" id="PF00589">
    <property type="entry name" value="Phage_integrase"/>
    <property type="match status" value="1"/>
</dbReference>
<keyword evidence="3" id="KW-0233">DNA recombination</keyword>
<dbReference type="GO" id="GO:0015074">
    <property type="term" value="P:DNA integration"/>
    <property type="evidence" value="ECO:0007669"/>
    <property type="project" value="UniProtKB-KW"/>
</dbReference>
<evidence type="ECO:0000256" key="2">
    <source>
        <dbReference type="ARBA" id="ARBA00022908"/>
    </source>
</evidence>
<dbReference type="PROSITE" id="PS51898">
    <property type="entry name" value="TYR_RECOMBINASE"/>
    <property type="match status" value="1"/>
</dbReference>
<evidence type="ECO:0000256" key="3">
    <source>
        <dbReference type="ARBA" id="ARBA00023172"/>
    </source>
</evidence>
<organism evidence="5 6">
    <name type="scientific">Aureibacter tunicatorum</name>
    <dbReference type="NCBI Taxonomy" id="866807"/>
    <lineage>
        <taxon>Bacteria</taxon>
        <taxon>Pseudomonadati</taxon>
        <taxon>Bacteroidota</taxon>
        <taxon>Cytophagia</taxon>
        <taxon>Cytophagales</taxon>
        <taxon>Persicobacteraceae</taxon>
        <taxon>Aureibacter</taxon>
    </lineage>
</organism>
<feature type="domain" description="Tyr recombinase" evidence="4">
    <location>
        <begin position="1"/>
        <end position="75"/>
    </location>
</feature>
<dbReference type="PANTHER" id="PTHR30349:SF77">
    <property type="entry name" value="TYROSINE RECOMBINASE XERC"/>
    <property type="match status" value="1"/>
</dbReference>
<dbReference type="InterPro" id="IPR050090">
    <property type="entry name" value="Tyrosine_recombinase_XerCD"/>
</dbReference>
<dbReference type="GO" id="GO:0005737">
    <property type="term" value="C:cytoplasm"/>
    <property type="evidence" value="ECO:0007669"/>
    <property type="project" value="UniProtKB-SubCell"/>
</dbReference>
<gene>
    <name evidence="5" type="ORF">HNQ88_004220</name>
</gene>
<evidence type="ECO:0000259" key="4">
    <source>
        <dbReference type="PROSITE" id="PS51898"/>
    </source>
</evidence>
<dbReference type="Gene3D" id="1.10.443.10">
    <property type="entry name" value="Intergrase catalytic core"/>
    <property type="match status" value="1"/>
</dbReference>
<sequence>MYTSTSTQKFVEKYVKEASVDKTITPHSLRHSFATHLLENGVNLRYIQHILRHHSSKTTEIYTHITDLGLVKPEILLICLKYNFLNLFFY</sequence>
<dbReference type="Proteomes" id="UP001185092">
    <property type="component" value="Unassembled WGS sequence"/>
</dbReference>
<dbReference type="SUPFAM" id="SSF56349">
    <property type="entry name" value="DNA breaking-rejoining enzymes"/>
    <property type="match status" value="1"/>
</dbReference>
<proteinExistence type="predicted"/>
<dbReference type="AlphaFoldDB" id="A0AAE3XT43"/>
<dbReference type="GO" id="GO:0003677">
    <property type="term" value="F:DNA binding"/>
    <property type="evidence" value="ECO:0007669"/>
    <property type="project" value="InterPro"/>
</dbReference>
<evidence type="ECO:0000256" key="1">
    <source>
        <dbReference type="ARBA" id="ARBA00004496"/>
    </source>
</evidence>
<dbReference type="InterPro" id="IPR011010">
    <property type="entry name" value="DNA_brk_join_enz"/>
</dbReference>
<dbReference type="InterPro" id="IPR013762">
    <property type="entry name" value="Integrase-like_cat_sf"/>
</dbReference>
<comment type="caution">
    <text evidence="5">The sequence shown here is derived from an EMBL/GenBank/DDBJ whole genome shotgun (WGS) entry which is preliminary data.</text>
</comment>
<dbReference type="InterPro" id="IPR002104">
    <property type="entry name" value="Integrase_catalytic"/>
</dbReference>
<comment type="subcellular location">
    <subcellularLocation>
        <location evidence="1">Cytoplasm</location>
    </subcellularLocation>
</comment>
<keyword evidence="6" id="KW-1185">Reference proteome</keyword>
<accession>A0AAE3XT43</accession>
<keyword evidence="2" id="KW-0229">DNA integration</keyword>
<name>A0AAE3XT43_9BACT</name>
<dbReference type="GO" id="GO:0006310">
    <property type="term" value="P:DNA recombination"/>
    <property type="evidence" value="ECO:0007669"/>
    <property type="project" value="UniProtKB-KW"/>
</dbReference>
<evidence type="ECO:0000313" key="5">
    <source>
        <dbReference type="EMBL" id="MDR6241144.1"/>
    </source>
</evidence>
<reference evidence="5" key="1">
    <citation type="submission" date="2023-07" db="EMBL/GenBank/DDBJ databases">
        <title>Genomic Encyclopedia of Type Strains, Phase IV (KMG-IV): sequencing the most valuable type-strain genomes for metagenomic binning, comparative biology and taxonomic classification.</title>
        <authorList>
            <person name="Goeker M."/>
        </authorList>
    </citation>
    <scope>NUCLEOTIDE SEQUENCE</scope>
    <source>
        <strain evidence="5">DSM 26174</strain>
    </source>
</reference>
<protein>
    <submittedName>
        <fullName evidence="5">Site-specific recombinase XerD</fullName>
    </submittedName>
</protein>